<dbReference type="SUPFAM" id="SSF57903">
    <property type="entry name" value="FYVE/PHD zinc finger"/>
    <property type="match status" value="1"/>
</dbReference>
<dbReference type="Pfam" id="PF13831">
    <property type="entry name" value="PHD_2"/>
    <property type="match status" value="1"/>
</dbReference>
<dbReference type="GO" id="GO:0008270">
    <property type="term" value="F:zinc ion binding"/>
    <property type="evidence" value="ECO:0007669"/>
    <property type="project" value="UniProtKB-KW"/>
</dbReference>
<dbReference type="InterPro" id="IPR013083">
    <property type="entry name" value="Znf_RING/FYVE/PHD"/>
</dbReference>
<evidence type="ECO:0000256" key="3">
    <source>
        <dbReference type="ARBA" id="ARBA00022833"/>
    </source>
</evidence>
<proteinExistence type="predicted"/>
<evidence type="ECO:0000256" key="2">
    <source>
        <dbReference type="ARBA" id="ARBA00022771"/>
    </source>
</evidence>
<feature type="region of interest" description="Disordered" evidence="4">
    <location>
        <begin position="57"/>
        <end position="99"/>
    </location>
</feature>
<dbReference type="EMBL" id="KZ613945">
    <property type="protein sequence ID" value="PMD40709.1"/>
    <property type="molecule type" value="Genomic_DNA"/>
</dbReference>
<name>A0A2J6RQB8_HYAVF</name>
<keyword evidence="1" id="KW-0479">Metal-binding</keyword>
<keyword evidence="7" id="KW-1185">Reference proteome</keyword>
<protein>
    <recommendedName>
        <fullName evidence="5">PHD-type domain-containing protein</fullName>
    </recommendedName>
</protein>
<evidence type="ECO:0000313" key="7">
    <source>
        <dbReference type="Proteomes" id="UP000235786"/>
    </source>
</evidence>
<keyword evidence="3" id="KW-0862">Zinc</keyword>
<dbReference type="Gene3D" id="3.30.40.10">
    <property type="entry name" value="Zinc/RING finger domain, C3HC4 (zinc finger)"/>
    <property type="match status" value="1"/>
</dbReference>
<sequence length="290" mass="32678">MYSQDDCGSGDVTNENDDIVFCDTCHLGHHQSCYDIYPKPGLKDPWNCKACEAAKQAHASVSRKRKPSSAHKALSKRKDERKNQEDSYSDADSSEIIPDNNEGLKVEVWIRHKAPNLAIPQNGRHAVSQPVPELAESSASAGNNVREEDRSSDRSITPPEESTLEESTPEGCMPKESLPEPHLSHEQIKGTILLTRLKNEEIFRKVLLANARTVDALFKECTHRWHPRFSDSIARLLYIDDENHFVEIVKGHSADYIEFLRMIRTRWNNEGGEVVRVKLILLAAGETEGV</sequence>
<evidence type="ECO:0000259" key="5">
    <source>
        <dbReference type="Pfam" id="PF13831"/>
    </source>
</evidence>
<dbReference type="InterPro" id="IPR011011">
    <property type="entry name" value="Znf_FYVE_PHD"/>
</dbReference>
<reference evidence="6 7" key="1">
    <citation type="submission" date="2016-04" db="EMBL/GenBank/DDBJ databases">
        <title>A degradative enzymes factory behind the ericoid mycorrhizal symbiosis.</title>
        <authorList>
            <consortium name="DOE Joint Genome Institute"/>
            <person name="Martino E."/>
            <person name="Morin E."/>
            <person name="Grelet G."/>
            <person name="Kuo A."/>
            <person name="Kohler A."/>
            <person name="Daghino S."/>
            <person name="Barry K."/>
            <person name="Choi C."/>
            <person name="Cichocki N."/>
            <person name="Clum A."/>
            <person name="Copeland A."/>
            <person name="Hainaut M."/>
            <person name="Haridas S."/>
            <person name="Labutti K."/>
            <person name="Lindquist E."/>
            <person name="Lipzen A."/>
            <person name="Khouja H.-R."/>
            <person name="Murat C."/>
            <person name="Ohm R."/>
            <person name="Olson A."/>
            <person name="Spatafora J."/>
            <person name="Veneault-Fourrey C."/>
            <person name="Henrissat B."/>
            <person name="Grigoriev I."/>
            <person name="Martin F."/>
            <person name="Perotto S."/>
        </authorList>
    </citation>
    <scope>NUCLEOTIDE SEQUENCE [LARGE SCALE GENOMIC DNA]</scope>
    <source>
        <strain evidence="6 7">F</strain>
    </source>
</reference>
<evidence type="ECO:0000256" key="4">
    <source>
        <dbReference type="SAM" id="MobiDB-lite"/>
    </source>
</evidence>
<gene>
    <name evidence="6" type="ORF">L207DRAFT_343905</name>
</gene>
<organism evidence="6 7">
    <name type="scientific">Hyaloscypha variabilis (strain UAMH 11265 / GT02V1 / F)</name>
    <name type="common">Meliniomyces variabilis</name>
    <dbReference type="NCBI Taxonomy" id="1149755"/>
    <lineage>
        <taxon>Eukaryota</taxon>
        <taxon>Fungi</taxon>
        <taxon>Dikarya</taxon>
        <taxon>Ascomycota</taxon>
        <taxon>Pezizomycotina</taxon>
        <taxon>Leotiomycetes</taxon>
        <taxon>Helotiales</taxon>
        <taxon>Hyaloscyphaceae</taxon>
        <taxon>Hyaloscypha</taxon>
        <taxon>Hyaloscypha variabilis</taxon>
    </lineage>
</organism>
<feature type="region of interest" description="Disordered" evidence="4">
    <location>
        <begin position="120"/>
        <end position="184"/>
    </location>
</feature>
<evidence type="ECO:0000313" key="6">
    <source>
        <dbReference type="EMBL" id="PMD40709.1"/>
    </source>
</evidence>
<keyword evidence="2" id="KW-0863">Zinc-finger</keyword>
<dbReference type="Proteomes" id="UP000235786">
    <property type="component" value="Unassembled WGS sequence"/>
</dbReference>
<feature type="compositionally biased region" description="Basic residues" evidence="4">
    <location>
        <begin position="61"/>
        <end position="75"/>
    </location>
</feature>
<feature type="domain" description="PHD-type" evidence="5">
    <location>
        <begin position="17"/>
        <end position="52"/>
    </location>
</feature>
<dbReference type="STRING" id="1149755.A0A2J6RQB8"/>
<dbReference type="AlphaFoldDB" id="A0A2J6RQB8"/>
<accession>A0A2J6RQB8</accession>
<dbReference type="OrthoDB" id="5846437at2759"/>
<feature type="compositionally biased region" description="Basic and acidic residues" evidence="4">
    <location>
        <begin position="76"/>
        <end position="85"/>
    </location>
</feature>
<evidence type="ECO:0000256" key="1">
    <source>
        <dbReference type="ARBA" id="ARBA00022723"/>
    </source>
</evidence>
<dbReference type="InterPro" id="IPR019787">
    <property type="entry name" value="Znf_PHD-finger"/>
</dbReference>